<comment type="function">
    <text evidence="4">Catalyzes the interconversion of methylthioribose-1-phosphate (MTR-1-P) into methylthioribulose-1-phosphate (MTRu-1-P). Also catalyzes the interconversion of 5-deoxyribose 1-phosphate and 5-deoxyribulose 1-phosphate. Part of a bifunctional DHAP-shunt salvage pathway for SAM by-products.</text>
</comment>
<keyword evidence="5" id="KW-0486">Methionine biosynthesis</keyword>
<feature type="binding site" evidence="5">
    <location>
        <begin position="251"/>
        <end position="252"/>
    </location>
    <ligand>
        <name>substrate</name>
    </ligand>
</feature>
<dbReference type="SUPFAM" id="SSF100950">
    <property type="entry name" value="NagB/RpiA/CoA transferase-like"/>
    <property type="match status" value="1"/>
</dbReference>
<sequence>MNIDGIPTRTLRAHPDQRAIDIIDQTRLPHALHWVRVATLDEAAHAIRAMQVRGAPLIGATAAYGLAIALDFEASDTRLDEAIAVLGATRPTAVNLHWALARMAKVLRPLAPAMRCDAAWAEAAAIAEEDVAQNAAIGQHGLKLWKDLIVADGQTLNVMTHCNAGWLATVDWGTALSPIYAAHDAGVPVHVWVSETRPRNQGLLTAWELEQHGVPHTLIADNAAGLLMRQGKVDAVIVGADRIAANGDVANKVGTYLKALACADNGIPFYVAAPRSTLDFACPEGADIPIEERDGDEFRLVHGLDRHAQPSALRQLPAGEDVANPAFDVTPNWLVKAIITERGVCAASREGLLTLYPEEADG</sequence>
<dbReference type="Gene3D" id="1.20.120.420">
    <property type="entry name" value="translation initiation factor eif-2b, domain 1"/>
    <property type="match status" value="1"/>
</dbReference>
<comment type="catalytic activity">
    <reaction evidence="2">
        <text>5-deoxy-alpha-D-ribose 1-phosphate = 5-deoxy-D-ribulose 1-phosphate</text>
        <dbReference type="Rhea" id="RHEA:61296"/>
        <dbReference type="ChEBI" id="CHEBI:58749"/>
        <dbReference type="ChEBI" id="CHEBI:144504"/>
    </reaction>
    <physiologicalReaction direction="left-to-right" evidence="2">
        <dbReference type="Rhea" id="RHEA:61297"/>
    </physiologicalReaction>
</comment>
<feature type="active site" description="Proton donor" evidence="5">
    <location>
        <position position="241"/>
    </location>
</feature>
<comment type="caution">
    <text evidence="6">The sequence shown here is derived from an EMBL/GenBank/DDBJ whole genome shotgun (WGS) entry which is preliminary data.</text>
</comment>
<evidence type="ECO:0000313" key="7">
    <source>
        <dbReference type="Proteomes" id="UP000718593"/>
    </source>
</evidence>
<reference evidence="6" key="1">
    <citation type="submission" date="2020-04" db="EMBL/GenBank/DDBJ databases">
        <title>Deep metagenomics examines the oral microbiome during advanced dental caries in children, revealing novel taxa and co-occurrences with host molecules.</title>
        <authorList>
            <person name="Baker J.L."/>
            <person name="Morton J.T."/>
            <person name="Dinis M."/>
            <person name="Alvarez R."/>
            <person name="Tran N.C."/>
            <person name="Knight R."/>
            <person name="Edlund A."/>
        </authorList>
    </citation>
    <scope>NUCLEOTIDE SEQUENCE</scope>
    <source>
        <strain evidence="6">JCVI_32_bin.24</strain>
    </source>
</reference>
<keyword evidence="1 5" id="KW-0413">Isomerase</keyword>
<evidence type="ECO:0000256" key="4">
    <source>
        <dbReference type="ARBA" id="ARBA00058145"/>
    </source>
</evidence>
<evidence type="ECO:0000256" key="5">
    <source>
        <dbReference type="HAMAP-Rule" id="MF_01678"/>
    </source>
</evidence>
<dbReference type="Gene3D" id="3.40.50.10470">
    <property type="entry name" value="Translation initiation factor eif-2b, domain 2"/>
    <property type="match status" value="1"/>
</dbReference>
<dbReference type="PANTHER" id="PTHR43475:SF1">
    <property type="entry name" value="METHYLTHIORIBOSE-1-PHOSPHATE ISOMERASE"/>
    <property type="match status" value="1"/>
</dbReference>
<organism evidence="6 7">
    <name type="scientific">Dechloromonas agitata</name>
    <dbReference type="NCBI Taxonomy" id="73030"/>
    <lineage>
        <taxon>Bacteria</taxon>
        <taxon>Pseudomonadati</taxon>
        <taxon>Pseudomonadota</taxon>
        <taxon>Betaproteobacteria</taxon>
        <taxon>Rhodocyclales</taxon>
        <taxon>Azonexaceae</taxon>
        <taxon>Dechloromonas</taxon>
    </lineage>
</organism>
<dbReference type="Pfam" id="PF01008">
    <property type="entry name" value="IF-2B"/>
    <property type="match status" value="1"/>
</dbReference>
<dbReference type="EC" id="5.3.1.23" evidence="5"/>
<evidence type="ECO:0000256" key="3">
    <source>
        <dbReference type="ARBA" id="ARBA00051169"/>
    </source>
</evidence>
<protein>
    <recommendedName>
        <fullName evidence="5">Methylthioribose-1-phosphate isomerase</fullName>
        <shortName evidence="5">M1Pi</shortName>
        <shortName evidence="5">MTR-1-P isomerase</shortName>
        <ecNumber evidence="5">5.3.1.23</ecNumber>
    </recommendedName>
    <alternativeName>
        <fullName evidence="5">S-methyl-5-thioribose-1-phosphate isomerase</fullName>
    </alternativeName>
</protein>
<dbReference type="FunFam" id="3.40.50.10470:FF:000006">
    <property type="entry name" value="Methylthioribose-1-phosphate isomerase"/>
    <property type="match status" value="1"/>
</dbReference>
<dbReference type="NCBIfam" id="TIGR00524">
    <property type="entry name" value="eIF-2B_rel"/>
    <property type="match status" value="1"/>
</dbReference>
<feature type="binding site" evidence="5">
    <location>
        <position position="90"/>
    </location>
    <ligand>
        <name>substrate</name>
    </ligand>
</feature>
<dbReference type="Proteomes" id="UP000718593">
    <property type="component" value="Unassembled WGS sequence"/>
</dbReference>
<dbReference type="EMBL" id="JABZMI010000161">
    <property type="protein sequence ID" value="MBF1165169.1"/>
    <property type="molecule type" value="Genomic_DNA"/>
</dbReference>
<feature type="binding site" evidence="5">
    <location>
        <begin position="53"/>
        <end position="55"/>
    </location>
    <ligand>
        <name>substrate</name>
    </ligand>
</feature>
<comment type="similarity">
    <text evidence="5">Belongs to the EIF-2B alpha/beta/delta subunits family. MtnA subfamily.</text>
</comment>
<dbReference type="AlphaFoldDB" id="A0A930BS96"/>
<dbReference type="InterPro" id="IPR027363">
    <property type="entry name" value="M1Pi_N"/>
</dbReference>
<proteinExistence type="inferred from homology"/>
<keyword evidence="5" id="KW-0028">Amino-acid biosynthesis</keyword>
<feature type="site" description="Transition state stabilizer" evidence="5">
    <location>
        <position position="162"/>
    </location>
</feature>
<dbReference type="FunFam" id="1.20.120.420:FF:000003">
    <property type="entry name" value="Methylthioribose-1-phosphate isomerase"/>
    <property type="match status" value="1"/>
</dbReference>
<dbReference type="NCBIfam" id="TIGR00512">
    <property type="entry name" value="salvage_mtnA"/>
    <property type="match status" value="1"/>
</dbReference>
<dbReference type="InterPro" id="IPR037171">
    <property type="entry name" value="NagB/RpiA_transferase-like"/>
</dbReference>
<gene>
    <name evidence="5 6" type="primary">mtnA</name>
    <name evidence="6" type="ORF">HXL68_09015</name>
</gene>
<dbReference type="InterPro" id="IPR005251">
    <property type="entry name" value="IF-M1Pi"/>
</dbReference>
<evidence type="ECO:0000256" key="2">
    <source>
        <dbReference type="ARBA" id="ARBA00050906"/>
    </source>
</evidence>
<dbReference type="HAMAP" id="MF_01678">
    <property type="entry name" value="Salvage_MtnA"/>
    <property type="match status" value="1"/>
</dbReference>
<accession>A0A930BS96</accession>
<comment type="catalytic activity">
    <reaction evidence="3">
        <text>5-(methylsulfanyl)-alpha-D-ribose 1-phosphate = 5-(methylsulfanyl)-D-ribulose 1-phosphate</text>
        <dbReference type="Rhea" id="RHEA:19989"/>
        <dbReference type="ChEBI" id="CHEBI:58533"/>
        <dbReference type="ChEBI" id="CHEBI:58548"/>
        <dbReference type="EC" id="5.3.1.23"/>
    </reaction>
    <physiologicalReaction direction="left-to-right" evidence="3">
        <dbReference type="Rhea" id="RHEA:19990"/>
    </physiologicalReaction>
</comment>
<feature type="binding site" evidence="5">
    <location>
        <position position="201"/>
    </location>
    <ligand>
        <name>substrate</name>
    </ligand>
</feature>
<dbReference type="InterPro" id="IPR000649">
    <property type="entry name" value="IF-2B-related"/>
</dbReference>
<evidence type="ECO:0000256" key="1">
    <source>
        <dbReference type="ARBA" id="ARBA00023235"/>
    </source>
</evidence>
<dbReference type="InterPro" id="IPR011559">
    <property type="entry name" value="Initiation_fac_2B_a/b/d"/>
</dbReference>
<evidence type="ECO:0000313" key="6">
    <source>
        <dbReference type="EMBL" id="MBF1165169.1"/>
    </source>
</evidence>
<dbReference type="GO" id="GO:0019509">
    <property type="term" value="P:L-methionine salvage from methylthioadenosine"/>
    <property type="evidence" value="ECO:0007669"/>
    <property type="project" value="UniProtKB-UniRule"/>
</dbReference>
<dbReference type="NCBIfam" id="NF004326">
    <property type="entry name" value="PRK05720.1"/>
    <property type="match status" value="1"/>
</dbReference>
<dbReference type="InterPro" id="IPR042529">
    <property type="entry name" value="IF_2B-like_C"/>
</dbReference>
<dbReference type="GO" id="GO:0046523">
    <property type="term" value="F:S-methyl-5-thioribose-1-phosphate isomerase activity"/>
    <property type="evidence" value="ECO:0007669"/>
    <property type="project" value="UniProtKB-UniRule"/>
</dbReference>
<name>A0A930BS96_9RHOO</name>
<dbReference type="RefSeq" id="WP_274738021.1">
    <property type="nucleotide sequence ID" value="NZ_JARBJQ010000004.1"/>
</dbReference>
<comment type="pathway">
    <text evidence="5">Amino-acid biosynthesis; L-methionine biosynthesis via salvage pathway; L-methionine from S-methyl-5-thio-alpha-D-ribose 1-phosphate: step 1/6.</text>
</comment>
<dbReference type="PANTHER" id="PTHR43475">
    <property type="entry name" value="METHYLTHIORIBOSE-1-PHOSPHATE ISOMERASE"/>
    <property type="match status" value="1"/>
</dbReference>